<keyword evidence="3" id="KW-1185">Reference proteome</keyword>
<dbReference type="Proteomes" id="UP000076842">
    <property type="component" value="Unassembled WGS sequence"/>
</dbReference>
<name>A0A165IH97_9BASI</name>
<evidence type="ECO:0000256" key="1">
    <source>
        <dbReference type="SAM" id="MobiDB-lite"/>
    </source>
</evidence>
<feature type="compositionally biased region" description="Acidic residues" evidence="1">
    <location>
        <begin position="269"/>
        <end position="287"/>
    </location>
</feature>
<organism evidence="2 3">
    <name type="scientific">Calocera cornea HHB12733</name>
    <dbReference type="NCBI Taxonomy" id="1353952"/>
    <lineage>
        <taxon>Eukaryota</taxon>
        <taxon>Fungi</taxon>
        <taxon>Dikarya</taxon>
        <taxon>Basidiomycota</taxon>
        <taxon>Agaricomycotina</taxon>
        <taxon>Dacrymycetes</taxon>
        <taxon>Dacrymycetales</taxon>
        <taxon>Dacrymycetaceae</taxon>
        <taxon>Calocera</taxon>
    </lineage>
</organism>
<evidence type="ECO:0000313" key="3">
    <source>
        <dbReference type="Proteomes" id="UP000076842"/>
    </source>
</evidence>
<feature type="compositionally biased region" description="Polar residues" evidence="1">
    <location>
        <begin position="124"/>
        <end position="133"/>
    </location>
</feature>
<gene>
    <name evidence="2" type="ORF">CALCODRAFT_515345</name>
</gene>
<evidence type="ECO:0000313" key="2">
    <source>
        <dbReference type="EMBL" id="KZT60575.1"/>
    </source>
</evidence>
<proteinExistence type="predicted"/>
<dbReference type="EMBL" id="KV423930">
    <property type="protein sequence ID" value="KZT60575.1"/>
    <property type="molecule type" value="Genomic_DNA"/>
</dbReference>
<dbReference type="OrthoDB" id="10469713at2759"/>
<feature type="compositionally biased region" description="Basic and acidic residues" evidence="1">
    <location>
        <begin position="259"/>
        <end position="268"/>
    </location>
</feature>
<feature type="region of interest" description="Disordered" evidence="1">
    <location>
        <begin position="113"/>
        <end position="312"/>
    </location>
</feature>
<feature type="compositionally biased region" description="Basic and acidic residues" evidence="1">
    <location>
        <begin position="200"/>
        <end position="209"/>
    </location>
</feature>
<accession>A0A165IH97</accession>
<feature type="region of interest" description="Disordered" evidence="1">
    <location>
        <begin position="19"/>
        <end position="87"/>
    </location>
</feature>
<sequence length="340" mass="37066">MSVFDDELYEAYARLRKPLPKRARQSVSPRAGGSSIQPRAQKPAVDPVEALILAALEEPGESLTSPTAEDQAKEPRPKKVLRLRNKGPIFGTPVPSFQFGHQASTSFTFDALSAALEEVEQENKPVTSPTKSETPPEDEEDDLYIPPETTGPLTQAEQDTLDALDRLLAYPPMPPPPPRAISSPPTQPLDFPAFDPSQPPERRRADAGDVKPATSLPEDPEFKEVKLAAQAWKPGTISPLFKRQANVPQAEGKSSESPLPKREALVLKDDEELLWTDEDSDDEDDEVTPTSRSPANLFGGVQKDTETGAGSLNVSLVRSTAVGDNDDEAVWNRSVMKEAE</sequence>
<protein>
    <submittedName>
        <fullName evidence="2">Uncharacterized protein</fullName>
    </submittedName>
</protein>
<reference evidence="2 3" key="1">
    <citation type="journal article" date="2016" name="Mol. Biol. Evol.">
        <title>Comparative Genomics of Early-Diverging Mushroom-Forming Fungi Provides Insights into the Origins of Lignocellulose Decay Capabilities.</title>
        <authorList>
            <person name="Nagy L.G."/>
            <person name="Riley R."/>
            <person name="Tritt A."/>
            <person name="Adam C."/>
            <person name="Daum C."/>
            <person name="Floudas D."/>
            <person name="Sun H."/>
            <person name="Yadav J.S."/>
            <person name="Pangilinan J."/>
            <person name="Larsson K.H."/>
            <person name="Matsuura K."/>
            <person name="Barry K."/>
            <person name="Labutti K."/>
            <person name="Kuo R."/>
            <person name="Ohm R.A."/>
            <person name="Bhattacharya S.S."/>
            <person name="Shirouzu T."/>
            <person name="Yoshinaga Y."/>
            <person name="Martin F.M."/>
            <person name="Grigoriev I.V."/>
            <person name="Hibbett D.S."/>
        </authorList>
    </citation>
    <scope>NUCLEOTIDE SEQUENCE [LARGE SCALE GENOMIC DNA]</scope>
    <source>
        <strain evidence="2 3">HHB12733</strain>
    </source>
</reference>
<dbReference type="AlphaFoldDB" id="A0A165IH97"/>
<dbReference type="InParanoid" id="A0A165IH97"/>